<dbReference type="PANTHER" id="PTHR33147">
    <property type="entry name" value="DEFENSIN-LIKE PROTEIN 1"/>
    <property type="match status" value="1"/>
</dbReference>
<dbReference type="PROSITE" id="PS00940">
    <property type="entry name" value="GAMMA_THIONIN"/>
    <property type="match status" value="1"/>
</dbReference>
<feature type="signal peptide" evidence="5">
    <location>
        <begin position="1"/>
        <end position="28"/>
    </location>
</feature>
<keyword evidence="8" id="KW-1185">Reference proteome</keyword>
<evidence type="ECO:0000256" key="2">
    <source>
        <dbReference type="ARBA" id="ARBA00022577"/>
    </source>
</evidence>
<dbReference type="Pfam" id="PF00304">
    <property type="entry name" value="Gamma-thionin"/>
    <property type="match status" value="1"/>
</dbReference>
<dbReference type="SMART" id="SM00505">
    <property type="entry name" value="Knot1"/>
    <property type="match status" value="1"/>
</dbReference>
<proteinExistence type="predicted"/>
<sequence length="77" mass="8415">MGSKTTLGFMFLLLLIFASDMTVTKTEARECESQSHSFRGLCLRDQNCATVCLTEGFTGGKCEGASRRCFCTKPCST</sequence>
<comment type="caution">
    <text evidence="7">The sequence shown here is derived from an EMBL/GenBank/DDBJ whole genome shotgun (WGS) entry which is preliminary data.</text>
</comment>
<evidence type="ECO:0000313" key="8">
    <source>
        <dbReference type="Proteomes" id="UP001374584"/>
    </source>
</evidence>
<feature type="chain" id="PRO_5042818201" description="Knottins-like domain-containing protein" evidence="5">
    <location>
        <begin position="29"/>
        <end position="77"/>
    </location>
</feature>
<accession>A0AAN9NFM0</accession>
<dbReference type="EMBL" id="JAYMYR010000004">
    <property type="protein sequence ID" value="KAK7369568.1"/>
    <property type="molecule type" value="Genomic_DNA"/>
</dbReference>
<keyword evidence="4" id="KW-1015">Disulfide bond</keyword>
<dbReference type="SUPFAM" id="SSF57095">
    <property type="entry name" value="Scorpion toxin-like"/>
    <property type="match status" value="1"/>
</dbReference>
<dbReference type="AlphaFoldDB" id="A0AAN9NFM0"/>
<evidence type="ECO:0000313" key="7">
    <source>
        <dbReference type="EMBL" id="KAK7369568.1"/>
    </source>
</evidence>
<reference evidence="7 8" key="1">
    <citation type="submission" date="2024-01" db="EMBL/GenBank/DDBJ databases">
        <title>The genomes of 5 underutilized Papilionoideae crops provide insights into root nodulation and disease resistanc.</title>
        <authorList>
            <person name="Jiang F."/>
        </authorList>
    </citation>
    <scope>NUCLEOTIDE SEQUENCE [LARGE SCALE GENOMIC DNA]</scope>
    <source>
        <strain evidence="7">JINMINGXINNONG_FW02</strain>
        <tissue evidence="7">Leaves</tissue>
    </source>
</reference>
<dbReference type="CDD" id="cd00107">
    <property type="entry name" value="Knot1"/>
    <property type="match status" value="1"/>
</dbReference>
<gene>
    <name evidence="7" type="ORF">VNO80_11609</name>
</gene>
<feature type="domain" description="Knottins-like" evidence="6">
    <location>
        <begin position="30"/>
        <end position="75"/>
    </location>
</feature>
<dbReference type="PRINTS" id="PR00288">
    <property type="entry name" value="PUROTHIONIN"/>
</dbReference>
<evidence type="ECO:0000259" key="6">
    <source>
        <dbReference type="SMART" id="SM00505"/>
    </source>
</evidence>
<name>A0AAN9NFM0_PHACN</name>
<dbReference type="InterPro" id="IPR003614">
    <property type="entry name" value="Knottins"/>
</dbReference>
<dbReference type="GO" id="GO:0031640">
    <property type="term" value="P:killing of cells of another organism"/>
    <property type="evidence" value="ECO:0007669"/>
    <property type="project" value="UniProtKB-KW"/>
</dbReference>
<keyword evidence="2" id="KW-0295">Fungicide</keyword>
<evidence type="ECO:0000256" key="3">
    <source>
        <dbReference type="ARBA" id="ARBA00022729"/>
    </source>
</evidence>
<keyword evidence="3 5" id="KW-0732">Signal</keyword>
<organism evidence="7 8">
    <name type="scientific">Phaseolus coccineus</name>
    <name type="common">Scarlet runner bean</name>
    <name type="synonym">Phaseolus multiflorus</name>
    <dbReference type="NCBI Taxonomy" id="3886"/>
    <lineage>
        <taxon>Eukaryota</taxon>
        <taxon>Viridiplantae</taxon>
        <taxon>Streptophyta</taxon>
        <taxon>Embryophyta</taxon>
        <taxon>Tracheophyta</taxon>
        <taxon>Spermatophyta</taxon>
        <taxon>Magnoliopsida</taxon>
        <taxon>eudicotyledons</taxon>
        <taxon>Gunneridae</taxon>
        <taxon>Pentapetalae</taxon>
        <taxon>rosids</taxon>
        <taxon>fabids</taxon>
        <taxon>Fabales</taxon>
        <taxon>Fabaceae</taxon>
        <taxon>Papilionoideae</taxon>
        <taxon>50 kb inversion clade</taxon>
        <taxon>NPAAA clade</taxon>
        <taxon>indigoferoid/millettioid clade</taxon>
        <taxon>Phaseoleae</taxon>
        <taxon>Phaseolus</taxon>
    </lineage>
</organism>
<dbReference type="PANTHER" id="PTHR33147:SF39">
    <property type="entry name" value="DRO1 PROTEIN-RELATED"/>
    <property type="match status" value="1"/>
</dbReference>
<dbReference type="InterPro" id="IPR036574">
    <property type="entry name" value="Scorpion_toxin-like_sf"/>
</dbReference>
<keyword evidence="1" id="KW-0929">Antimicrobial</keyword>
<dbReference type="Gene3D" id="3.30.30.10">
    <property type="entry name" value="Knottin, scorpion toxin-like"/>
    <property type="match status" value="1"/>
</dbReference>
<dbReference type="InterPro" id="IPR008176">
    <property type="entry name" value="Defensin_plant"/>
</dbReference>
<evidence type="ECO:0000256" key="1">
    <source>
        <dbReference type="ARBA" id="ARBA00022529"/>
    </source>
</evidence>
<evidence type="ECO:0000256" key="5">
    <source>
        <dbReference type="SAM" id="SignalP"/>
    </source>
</evidence>
<evidence type="ECO:0000256" key="4">
    <source>
        <dbReference type="ARBA" id="ARBA00023157"/>
    </source>
</evidence>
<dbReference type="Proteomes" id="UP001374584">
    <property type="component" value="Unassembled WGS sequence"/>
</dbReference>
<protein>
    <recommendedName>
        <fullName evidence="6">Knottins-like domain-containing protein</fullName>
    </recommendedName>
</protein>
<dbReference type="GO" id="GO:0050832">
    <property type="term" value="P:defense response to fungus"/>
    <property type="evidence" value="ECO:0007669"/>
    <property type="project" value="UniProtKB-KW"/>
</dbReference>